<evidence type="ECO:0000256" key="1">
    <source>
        <dbReference type="SAM" id="Coils"/>
    </source>
</evidence>
<feature type="coiled-coil region" evidence="1">
    <location>
        <begin position="102"/>
        <end position="139"/>
    </location>
</feature>
<proteinExistence type="predicted"/>
<dbReference type="PANTHER" id="PTHR46236">
    <property type="entry name" value="TRAF-LIKE SUPERFAMILY PROTEIN"/>
    <property type="match status" value="1"/>
</dbReference>
<dbReference type="PANTHER" id="PTHR46236:SF29">
    <property type="entry name" value="MATH DOMAIN-CONTAINING PROTEIN"/>
    <property type="match status" value="1"/>
</dbReference>
<accession>A0A8X7RNH2</accession>
<protein>
    <submittedName>
        <fullName evidence="3">Uncharacterized protein</fullName>
    </submittedName>
</protein>
<dbReference type="AlphaFoldDB" id="A0A8X7RNH2"/>
<keyword evidence="1" id="KW-0175">Coiled coil</keyword>
<dbReference type="Proteomes" id="UP000886595">
    <property type="component" value="Unassembled WGS sequence"/>
</dbReference>
<sequence>MGKDSLIIEVYINVIEAVDGDSEDVSEKETVDINGFQVSASHVLKQLEPWCELKDKVVLLTRDSSGELSELEKVGLKIDCLKLKLDNVFMERKKDDADGSRVQQLEERVKNLEQMEEKMDSLKRKVDEVLLERKKKADEPRVGKLEERVKNLEVMESGFKMDCLKSKLEDVSLEKKKSDDADGSRVQQLEESVENLETMVSDLKAKLDEEKAKSSSDEFLLV</sequence>
<gene>
    <name evidence="3" type="ORF">Bca52824_049902</name>
</gene>
<reference evidence="3 4" key="1">
    <citation type="submission" date="2020-02" db="EMBL/GenBank/DDBJ databases">
        <authorList>
            <person name="Ma Q."/>
            <person name="Huang Y."/>
            <person name="Song X."/>
            <person name="Pei D."/>
        </authorList>
    </citation>
    <scope>NUCLEOTIDE SEQUENCE [LARGE SCALE GENOMIC DNA]</scope>
    <source>
        <strain evidence="3">Sxm20200214</strain>
        <tissue evidence="3">Leaf</tissue>
    </source>
</reference>
<feature type="compositionally biased region" description="Basic and acidic residues" evidence="2">
    <location>
        <begin position="174"/>
        <end position="183"/>
    </location>
</feature>
<dbReference type="Gene3D" id="1.20.5.340">
    <property type="match status" value="1"/>
</dbReference>
<evidence type="ECO:0000313" key="4">
    <source>
        <dbReference type="Proteomes" id="UP000886595"/>
    </source>
</evidence>
<feature type="region of interest" description="Disordered" evidence="2">
    <location>
        <begin position="174"/>
        <end position="193"/>
    </location>
</feature>
<comment type="caution">
    <text evidence="3">The sequence shown here is derived from an EMBL/GenBank/DDBJ whole genome shotgun (WGS) entry which is preliminary data.</text>
</comment>
<organism evidence="3 4">
    <name type="scientific">Brassica carinata</name>
    <name type="common">Ethiopian mustard</name>
    <name type="synonym">Abyssinian cabbage</name>
    <dbReference type="NCBI Taxonomy" id="52824"/>
    <lineage>
        <taxon>Eukaryota</taxon>
        <taxon>Viridiplantae</taxon>
        <taxon>Streptophyta</taxon>
        <taxon>Embryophyta</taxon>
        <taxon>Tracheophyta</taxon>
        <taxon>Spermatophyta</taxon>
        <taxon>Magnoliopsida</taxon>
        <taxon>eudicotyledons</taxon>
        <taxon>Gunneridae</taxon>
        <taxon>Pentapetalae</taxon>
        <taxon>rosids</taxon>
        <taxon>malvids</taxon>
        <taxon>Brassicales</taxon>
        <taxon>Brassicaceae</taxon>
        <taxon>Brassiceae</taxon>
        <taxon>Brassica</taxon>
    </lineage>
</organism>
<dbReference type="OrthoDB" id="1086267at2759"/>
<name>A0A8X7RNH2_BRACI</name>
<dbReference type="EMBL" id="JAAMPC010000010">
    <property type="protein sequence ID" value="KAG2290298.1"/>
    <property type="molecule type" value="Genomic_DNA"/>
</dbReference>
<evidence type="ECO:0000256" key="2">
    <source>
        <dbReference type="SAM" id="MobiDB-lite"/>
    </source>
</evidence>
<keyword evidence="4" id="KW-1185">Reference proteome</keyword>
<dbReference type="InterPro" id="IPR050804">
    <property type="entry name" value="MCC"/>
</dbReference>
<evidence type="ECO:0000313" key="3">
    <source>
        <dbReference type="EMBL" id="KAG2290298.1"/>
    </source>
</evidence>